<sequence length="50" mass="5974">MFGSIGDRLRRVFDHRRWCWFTPQDYGTSFKRLGVVHSAGKILQRHTHES</sequence>
<dbReference type="AlphaFoldDB" id="A0A8J7DGJ7"/>
<name>A0A8J7DGJ7_DESMC</name>
<keyword evidence="2" id="KW-1185">Reference proteome</keyword>
<accession>A0A8J7DGJ7</accession>
<reference evidence="1" key="1">
    <citation type="submission" date="2020-10" db="EMBL/GenBank/DDBJ databases">
        <authorList>
            <person name="Castelo-Branco R."/>
            <person name="Eusebio N."/>
            <person name="Adriana R."/>
            <person name="Vieira A."/>
            <person name="Brugerolle De Fraissinette N."/>
            <person name="Rezende De Castro R."/>
            <person name="Schneider M.P."/>
            <person name="Vasconcelos V."/>
            <person name="Leao P.N."/>
        </authorList>
    </citation>
    <scope>NUCLEOTIDE SEQUENCE</scope>
    <source>
        <strain evidence="1">LEGE 12446</strain>
    </source>
</reference>
<organism evidence="1 2">
    <name type="scientific">Desmonostoc muscorum LEGE 12446</name>
    <dbReference type="NCBI Taxonomy" id="1828758"/>
    <lineage>
        <taxon>Bacteria</taxon>
        <taxon>Bacillati</taxon>
        <taxon>Cyanobacteriota</taxon>
        <taxon>Cyanophyceae</taxon>
        <taxon>Nostocales</taxon>
        <taxon>Nostocaceae</taxon>
        <taxon>Desmonostoc</taxon>
    </lineage>
</organism>
<protein>
    <submittedName>
        <fullName evidence="1">Uncharacterized protein</fullName>
    </submittedName>
</protein>
<proteinExistence type="predicted"/>
<comment type="caution">
    <text evidence="1">The sequence shown here is derived from an EMBL/GenBank/DDBJ whole genome shotgun (WGS) entry which is preliminary data.</text>
</comment>
<gene>
    <name evidence="1" type="ORF">IQ276_14020</name>
</gene>
<evidence type="ECO:0000313" key="1">
    <source>
        <dbReference type="EMBL" id="MBE9023504.1"/>
    </source>
</evidence>
<dbReference type="EMBL" id="JADEXS010000167">
    <property type="protein sequence ID" value="MBE9023504.1"/>
    <property type="molecule type" value="Genomic_DNA"/>
</dbReference>
<dbReference type="Proteomes" id="UP000622533">
    <property type="component" value="Unassembled WGS sequence"/>
</dbReference>
<evidence type="ECO:0000313" key="2">
    <source>
        <dbReference type="Proteomes" id="UP000622533"/>
    </source>
</evidence>